<sequence>MDTHHLVIDPGLRPRTSTLPDERSDDGGADLLPETEGVAATLPQPGPDTLATGRGRRRTRLMAGVALGVALLAAGGAFMISPYNTVYPLDLGGTATRLRGAVETARQAIMPAQHAPELIAPAARIATAPDPVPVPPVQRETPARQPVEEQVREIIGFQTPPAHPAARVTEPVPLARRLGETPQRADAEAGAARAAAAPAAPSAPHAMAAVPPSPAPASASASASAGASSPEGSGTAMAAMPATVPAPIGLPPASAVPGNPPGASAPEAPLPASASATAPVAGGIAMPAPVAVNPVSVPAGNTSQGATPDPGAIAAHLRPAPMSTPQQVEVLGLVTAIGTMVRDLREENRQLRTDMAAARGRIEESVADLSRRVALAEARGAVAVAMGGPEPPAVAVPAVARGAASAAPAAPRTAVAAPRADDVRRRYRVQAASPGLAMLSEVDNSSESGVQLQVAVGDQVPGYGRITAIAQQGAAWVVRTERGNIQ</sequence>
<evidence type="ECO:0000313" key="4">
    <source>
        <dbReference type="Proteomes" id="UP000185494"/>
    </source>
</evidence>
<feature type="compositionally biased region" description="Low complexity" evidence="1">
    <location>
        <begin position="261"/>
        <end position="275"/>
    </location>
</feature>
<organism evidence="3 4">
    <name type="scientific">Roseomonas gilardii</name>
    <dbReference type="NCBI Taxonomy" id="257708"/>
    <lineage>
        <taxon>Bacteria</taxon>
        <taxon>Pseudomonadati</taxon>
        <taxon>Pseudomonadota</taxon>
        <taxon>Alphaproteobacteria</taxon>
        <taxon>Acetobacterales</taxon>
        <taxon>Roseomonadaceae</taxon>
        <taxon>Roseomonas</taxon>
    </lineage>
</organism>
<name>A0A1L7AMY5_9PROT</name>
<feature type="transmembrane region" description="Helical" evidence="2">
    <location>
        <begin position="61"/>
        <end position="80"/>
    </location>
</feature>
<keyword evidence="2" id="KW-0812">Transmembrane</keyword>
<feature type="region of interest" description="Disordered" evidence="1">
    <location>
        <begin position="181"/>
        <end position="237"/>
    </location>
</feature>
<dbReference type="AlphaFoldDB" id="A0A1L7AMY5"/>
<dbReference type="Proteomes" id="UP000185494">
    <property type="component" value="Chromosome 1"/>
</dbReference>
<evidence type="ECO:0000256" key="2">
    <source>
        <dbReference type="SAM" id="Phobius"/>
    </source>
</evidence>
<keyword evidence="3" id="KW-0614">Plasmid</keyword>
<feature type="compositionally biased region" description="Low complexity" evidence="1">
    <location>
        <begin position="188"/>
        <end position="237"/>
    </location>
</feature>
<dbReference type="KEGG" id="rgi:RGI145_22510"/>
<geneLocation type="plasmid" evidence="3 4">
    <name>1</name>
</geneLocation>
<protein>
    <submittedName>
        <fullName evidence="3">Uncharacterized protein</fullName>
    </submittedName>
</protein>
<feature type="region of interest" description="Disordered" evidence="1">
    <location>
        <begin position="251"/>
        <end position="275"/>
    </location>
</feature>
<proteinExistence type="predicted"/>
<accession>A0A1L7AMY5</accession>
<keyword evidence="2" id="KW-1133">Transmembrane helix</keyword>
<evidence type="ECO:0000313" key="3">
    <source>
        <dbReference type="EMBL" id="APT60131.1"/>
    </source>
</evidence>
<gene>
    <name evidence="3" type="ORF">RGI145_22510</name>
</gene>
<dbReference type="EMBL" id="CP015585">
    <property type="protein sequence ID" value="APT60131.1"/>
    <property type="molecule type" value="Genomic_DNA"/>
</dbReference>
<reference evidence="3 4" key="1">
    <citation type="submission" date="2016-05" db="EMBL/GenBank/DDBJ databases">
        <title>Complete Genome and Methylome Analysis of Psychrotrophic Bacterial Isolates from Antarctic Lake Untersee.</title>
        <authorList>
            <person name="Fomenkov A."/>
            <person name="Akimov V.N."/>
            <person name="Vasilyeva L.V."/>
            <person name="Andersen D."/>
            <person name="Vincze T."/>
            <person name="Roberts R.J."/>
        </authorList>
    </citation>
    <scope>NUCLEOTIDE SEQUENCE [LARGE SCALE GENOMIC DNA]</scope>
    <source>
        <strain evidence="3 4">U14-5</strain>
        <plasmid evidence="4">Plasmid 1</plasmid>
    </source>
</reference>
<keyword evidence="2" id="KW-0472">Membrane</keyword>
<evidence type="ECO:0000256" key="1">
    <source>
        <dbReference type="SAM" id="MobiDB-lite"/>
    </source>
</evidence>
<feature type="region of interest" description="Disordered" evidence="1">
    <location>
        <begin position="1"/>
        <end position="54"/>
    </location>
</feature>